<proteinExistence type="predicted"/>
<keyword evidence="7" id="KW-1185">Reference proteome</keyword>
<dbReference type="SUPFAM" id="SSF49464">
    <property type="entry name" value="Carboxypeptidase regulatory domain-like"/>
    <property type="match status" value="1"/>
</dbReference>
<name>A0A9X3AFH5_9GAMM</name>
<evidence type="ECO:0000256" key="1">
    <source>
        <dbReference type="ARBA" id="ARBA00004442"/>
    </source>
</evidence>
<dbReference type="InterPro" id="IPR008969">
    <property type="entry name" value="CarboxyPept-like_regulatory"/>
</dbReference>
<dbReference type="Pfam" id="PF00593">
    <property type="entry name" value="TonB_dep_Rec_b-barrel"/>
    <property type="match status" value="1"/>
</dbReference>
<dbReference type="Pfam" id="PF13620">
    <property type="entry name" value="CarboxypepD_reg"/>
    <property type="match status" value="1"/>
</dbReference>
<evidence type="ECO:0000256" key="4">
    <source>
        <dbReference type="SAM" id="SignalP"/>
    </source>
</evidence>
<dbReference type="Gene3D" id="2.60.40.1120">
    <property type="entry name" value="Carboxypeptidase-like, regulatory domain"/>
    <property type="match status" value="1"/>
</dbReference>
<dbReference type="InterPro" id="IPR036942">
    <property type="entry name" value="Beta-barrel_TonB_sf"/>
</dbReference>
<keyword evidence="3" id="KW-0998">Cell outer membrane</keyword>
<dbReference type="RefSeq" id="WP_260974785.1">
    <property type="nucleotide sequence ID" value="NZ_JAOANI010000009.1"/>
</dbReference>
<dbReference type="Gene3D" id="2.170.130.10">
    <property type="entry name" value="TonB-dependent receptor, plug domain"/>
    <property type="match status" value="1"/>
</dbReference>
<dbReference type="AlphaFoldDB" id="A0A9X3AFH5"/>
<dbReference type="GO" id="GO:0009279">
    <property type="term" value="C:cell outer membrane"/>
    <property type="evidence" value="ECO:0007669"/>
    <property type="project" value="UniProtKB-SubCell"/>
</dbReference>
<gene>
    <name evidence="6" type="ORF">NYR02_02325</name>
</gene>
<comment type="caution">
    <text evidence="6">The sequence shown here is derived from an EMBL/GenBank/DDBJ whole genome shotgun (WGS) entry which is preliminary data.</text>
</comment>
<dbReference type="InterPro" id="IPR037066">
    <property type="entry name" value="Plug_dom_sf"/>
</dbReference>
<dbReference type="PANTHER" id="PTHR40980">
    <property type="entry name" value="PLUG DOMAIN-CONTAINING PROTEIN"/>
    <property type="match status" value="1"/>
</dbReference>
<reference evidence="6" key="1">
    <citation type="journal article" date="2022" name="Front. Microbiol.">
        <title>Genome-based taxonomic rearrangement of Oceanobacter-related bacteria including the description of Thalassolituus hydrocarbonoclasticus sp. nov. and Thalassolituus pacificus sp. nov. and emended description of the genus Thalassolituus.</title>
        <authorList>
            <person name="Dong C."/>
            <person name="Wei L."/>
            <person name="Wang J."/>
            <person name="Lai Q."/>
            <person name="Huang Z."/>
            <person name="Shao Z."/>
        </authorList>
    </citation>
    <scope>NUCLEOTIDE SEQUENCE</scope>
    <source>
        <strain evidence="6">59MF3M-4</strain>
    </source>
</reference>
<evidence type="ECO:0000256" key="2">
    <source>
        <dbReference type="ARBA" id="ARBA00023136"/>
    </source>
</evidence>
<evidence type="ECO:0000313" key="7">
    <source>
        <dbReference type="Proteomes" id="UP001147830"/>
    </source>
</evidence>
<evidence type="ECO:0000256" key="3">
    <source>
        <dbReference type="ARBA" id="ARBA00023237"/>
    </source>
</evidence>
<dbReference type="InterPro" id="IPR000531">
    <property type="entry name" value="Beta-barrel_TonB"/>
</dbReference>
<evidence type="ECO:0000259" key="5">
    <source>
        <dbReference type="Pfam" id="PF00593"/>
    </source>
</evidence>
<comment type="subcellular location">
    <subcellularLocation>
        <location evidence="1">Cell outer membrane</location>
    </subcellularLocation>
</comment>
<sequence>MGVSNKHLLTGFISLLSAGPLFAAGLKADIVLDGQPLAEAIILLDGKEIGRSNADGSFWYEGFGGGRHTLTLQLPDQSVPYSFTLADDEAAFISISAKRGEKTVDAAIDRVPLAAANRNNKKELAGIGVLTGEVFGLETNGPVRNAMISVVGKNITARTDRNGEFKIELPKGEYSLLIEHPQYMSRTLTSVNVMRGMEVSVFTELPMLSSNDSEFIEEVVAVGSYQAYSPVDAERMSSAVMDTMDFTQIARFDDSTVSSAMTRVVGVSMEDSRYAIVRGMKSRYQSTFFNGAILPSTDPARRDLPLDIFPADIMQSLSLQKSATADVPGTATAGHIDMRTKPTPDEGFFKISASLAYGKANSEDGYISKEHGGRDWTGYDDGFREMPDIAKRARGAYFFGDPDSAGSNGLGDSEEFLQFREELGESFENYGVYKGDLPADMSISLSGGDSIVTDGGQRLGMIGAVRYSNKWTNDEKIQNGFELYTVNNPDTNEPEDLLALTSSKVTYDTNNVIDLSAMLNLDWRITENHTLGLNNILLRHTTNSAEFEDRYVMGNGYYIAENNIVMPEDPRDWPYGGNIEKQETQSIDWIEEQLVSHQIWGEHYIPLSDGGLLGDLKTNWQISRSSSEYDRPNAQRYSYQGNSLSADPVLQVGFSSAYNLWEASEEDGNSASIDLELPINEGGDISVTAKTGLYQLSRTRDGYEDRFSYRGNKLEQETRENILLYPDPADIFTDEYIGDGTNGSNGLYVNYGGSIDAENDTGVDKGYQYRVEQNTNAWYVQTDWNLWQTVTANIGVRRESFKVEADQYYYNPEPLYELLDETKTLPSLGLTWLISDNWQLRGAYSKTVSWPETFELLPRNYRDIETLTSYKGNPDLKPADIKNYDMRLEWYPSDNESISLGAYRKDMDNPIENAFDTLGDDYDYYTFVNVESGKVTGWELDFRTEFILDDNFSHSVFVQGNYTDIESEISLAADSKETDLNRPLQGQPDYIFNLQLGYDHFETGQEVTLVFNRKGKELVIVTPDAGSNVTNVYSDPYDDLKLIYTKRFGDDLKVSLSGENILDSEKRQYYEKYDVAYLSYKSGPKYKLKVSYEF</sequence>
<accession>A0A9X3AFH5</accession>
<protein>
    <submittedName>
        <fullName evidence="6">TonB-dependent receptor</fullName>
    </submittedName>
</protein>
<dbReference type="SUPFAM" id="SSF56935">
    <property type="entry name" value="Porins"/>
    <property type="match status" value="1"/>
</dbReference>
<reference evidence="6" key="2">
    <citation type="submission" date="2022-08" db="EMBL/GenBank/DDBJ databases">
        <authorList>
            <person name="Dong C."/>
        </authorList>
    </citation>
    <scope>NUCLEOTIDE SEQUENCE</scope>
    <source>
        <strain evidence="6">59MF3M-4</strain>
    </source>
</reference>
<keyword evidence="2" id="KW-0472">Membrane</keyword>
<feature type="signal peptide" evidence="4">
    <location>
        <begin position="1"/>
        <end position="23"/>
    </location>
</feature>
<organism evidence="6 7">
    <name type="scientific">Thalassolituus pacificus</name>
    <dbReference type="NCBI Taxonomy" id="2975440"/>
    <lineage>
        <taxon>Bacteria</taxon>
        <taxon>Pseudomonadati</taxon>
        <taxon>Pseudomonadota</taxon>
        <taxon>Gammaproteobacteria</taxon>
        <taxon>Oceanospirillales</taxon>
        <taxon>Oceanospirillaceae</taxon>
        <taxon>Thalassolituus</taxon>
    </lineage>
</organism>
<feature type="chain" id="PRO_5040782138" evidence="4">
    <location>
        <begin position="24"/>
        <end position="1094"/>
    </location>
</feature>
<evidence type="ECO:0000313" key="6">
    <source>
        <dbReference type="EMBL" id="MCT7357856.1"/>
    </source>
</evidence>
<dbReference type="EMBL" id="JAOANI010000009">
    <property type="protein sequence ID" value="MCT7357856.1"/>
    <property type="molecule type" value="Genomic_DNA"/>
</dbReference>
<keyword evidence="4" id="KW-0732">Signal</keyword>
<keyword evidence="6" id="KW-0675">Receptor</keyword>
<feature type="domain" description="TonB-dependent receptor-like beta-barrel" evidence="5">
    <location>
        <begin position="620"/>
        <end position="1061"/>
    </location>
</feature>
<dbReference type="Proteomes" id="UP001147830">
    <property type="component" value="Unassembled WGS sequence"/>
</dbReference>
<dbReference type="PANTHER" id="PTHR40980:SF4">
    <property type="entry name" value="TONB-DEPENDENT RECEPTOR-LIKE BETA-BARREL DOMAIN-CONTAINING PROTEIN"/>
    <property type="match status" value="1"/>
</dbReference>
<dbReference type="Gene3D" id="2.40.170.20">
    <property type="entry name" value="TonB-dependent receptor, beta-barrel domain"/>
    <property type="match status" value="1"/>
</dbReference>